<evidence type="ECO:0000313" key="1">
    <source>
        <dbReference type="EMBL" id="KAH0217664.1"/>
    </source>
</evidence>
<dbReference type="OrthoDB" id="3874103at2759"/>
<dbReference type="AlphaFoldDB" id="A0A9P8GCZ5"/>
<organism evidence="1 2">
    <name type="scientific">Aureobasidium melanogenum</name>
    <name type="common">Aureobasidium pullulans var. melanogenum</name>
    <dbReference type="NCBI Taxonomy" id="46634"/>
    <lineage>
        <taxon>Eukaryota</taxon>
        <taxon>Fungi</taxon>
        <taxon>Dikarya</taxon>
        <taxon>Ascomycota</taxon>
        <taxon>Pezizomycotina</taxon>
        <taxon>Dothideomycetes</taxon>
        <taxon>Dothideomycetidae</taxon>
        <taxon>Dothideales</taxon>
        <taxon>Saccotheciaceae</taxon>
        <taxon>Aureobasidium</taxon>
    </lineage>
</organism>
<name>A0A9P8GCZ5_AURME</name>
<protein>
    <submittedName>
        <fullName evidence="1">Uncharacterized protein</fullName>
    </submittedName>
</protein>
<feature type="non-terminal residue" evidence="1">
    <location>
        <position position="1"/>
    </location>
</feature>
<sequence length="116" mass="13401">MTTMLKSILNPSYWISSSAPPADSSLVGLRTQILENYHYLHPEQQISKVMLITSSYQSRYAAHIVQRPKEGGKRLLSSKFCMSRNKAMENLLEVTEENVYRRLHGYGDLRVQEVRK</sequence>
<dbReference type="Proteomes" id="UP000767238">
    <property type="component" value="Unassembled WGS sequence"/>
</dbReference>
<proteinExistence type="predicted"/>
<reference evidence="1" key="2">
    <citation type="submission" date="2021-08" db="EMBL/GenBank/DDBJ databases">
        <authorList>
            <person name="Gostincar C."/>
            <person name="Sun X."/>
            <person name="Song Z."/>
            <person name="Gunde-Cimerman N."/>
        </authorList>
    </citation>
    <scope>NUCLEOTIDE SEQUENCE</scope>
    <source>
        <strain evidence="1">EXF-8016</strain>
    </source>
</reference>
<evidence type="ECO:0000313" key="2">
    <source>
        <dbReference type="Proteomes" id="UP000767238"/>
    </source>
</evidence>
<gene>
    <name evidence="1" type="ORF">KCV03_g6941</name>
</gene>
<dbReference type="EMBL" id="JAHFYH010000054">
    <property type="protein sequence ID" value="KAH0217664.1"/>
    <property type="molecule type" value="Genomic_DNA"/>
</dbReference>
<comment type="caution">
    <text evidence="1">The sequence shown here is derived from an EMBL/GenBank/DDBJ whole genome shotgun (WGS) entry which is preliminary data.</text>
</comment>
<accession>A0A9P8GCZ5</accession>
<reference evidence="1" key="1">
    <citation type="journal article" date="2021" name="J Fungi (Basel)">
        <title>Virulence traits and population genomics of the black yeast Aureobasidium melanogenum.</title>
        <authorList>
            <person name="Cernosa A."/>
            <person name="Sun X."/>
            <person name="Gostincar C."/>
            <person name="Fang C."/>
            <person name="Gunde-Cimerman N."/>
            <person name="Song Z."/>
        </authorList>
    </citation>
    <scope>NUCLEOTIDE SEQUENCE</scope>
    <source>
        <strain evidence="1">EXF-8016</strain>
    </source>
</reference>